<protein>
    <submittedName>
        <fullName evidence="5">LacI family DNA-binding transcriptional regulator</fullName>
    </submittedName>
</protein>
<proteinExistence type="predicted"/>
<dbReference type="EMBL" id="JBHUFL010000002">
    <property type="protein sequence ID" value="MFD1834857.1"/>
    <property type="molecule type" value="Genomic_DNA"/>
</dbReference>
<dbReference type="SUPFAM" id="SSF47413">
    <property type="entry name" value="lambda repressor-like DNA-binding domains"/>
    <property type="match status" value="1"/>
</dbReference>
<evidence type="ECO:0000256" key="3">
    <source>
        <dbReference type="ARBA" id="ARBA00023163"/>
    </source>
</evidence>
<dbReference type="Gene3D" id="3.40.50.2300">
    <property type="match status" value="2"/>
</dbReference>
<keyword evidence="6" id="KW-1185">Reference proteome</keyword>
<dbReference type="Proteomes" id="UP001597280">
    <property type="component" value="Unassembled WGS sequence"/>
</dbReference>
<dbReference type="InterPro" id="IPR046335">
    <property type="entry name" value="LacI/GalR-like_sensor"/>
</dbReference>
<dbReference type="InterPro" id="IPR010982">
    <property type="entry name" value="Lambda_DNA-bd_dom_sf"/>
</dbReference>
<comment type="caution">
    <text evidence="5">The sequence shown here is derived from an EMBL/GenBank/DDBJ whole genome shotgun (WGS) entry which is preliminary data.</text>
</comment>
<dbReference type="SUPFAM" id="SSF53822">
    <property type="entry name" value="Periplasmic binding protein-like I"/>
    <property type="match status" value="1"/>
</dbReference>
<feature type="domain" description="HTH lacI-type" evidence="4">
    <location>
        <begin position="1"/>
        <end position="57"/>
    </location>
</feature>
<keyword evidence="3" id="KW-0804">Transcription</keyword>
<evidence type="ECO:0000259" key="4">
    <source>
        <dbReference type="PROSITE" id="PS50932"/>
    </source>
</evidence>
<dbReference type="Gene3D" id="1.10.260.40">
    <property type="entry name" value="lambda repressor-like DNA-binding domains"/>
    <property type="match status" value="1"/>
</dbReference>
<sequence>MTSADVAQHAGVSRATVSYVLNDRPDRPLPEATRRKVLDAARALGYVPNPSARALRGKLPPVILALSPALPHGRNLAVLTDTLTALAREHGYSLVSLRAGDAGALEAALQHLQPQLVLALAVLTAPERTVLDAARTPTTPDTGACPGGEDGDPVAHLQVRHLRTAGHAHLAHLGAGDPDLAELDAQRRTGIERACAAAGLPAPRSARIATGAPLSDLRALLREWRAAEPPVTAVACYNDLWAAALLHAAREEGVAVPGEIAVIGIDDEPMAAHLDPPLTTIDHDPAGLARAVFAEGLAMIDPSAPRGSAVLDGAAPRFRVVERGSV</sequence>
<accession>A0ABW4PX59</accession>
<dbReference type="SMART" id="SM00354">
    <property type="entry name" value="HTH_LACI"/>
    <property type="match status" value="1"/>
</dbReference>
<keyword evidence="2 5" id="KW-0238">DNA-binding</keyword>
<dbReference type="PANTHER" id="PTHR30146">
    <property type="entry name" value="LACI-RELATED TRANSCRIPTIONAL REPRESSOR"/>
    <property type="match status" value="1"/>
</dbReference>
<dbReference type="PANTHER" id="PTHR30146:SF109">
    <property type="entry name" value="HTH-TYPE TRANSCRIPTIONAL REGULATOR GALS"/>
    <property type="match status" value="1"/>
</dbReference>
<dbReference type="PROSITE" id="PS50932">
    <property type="entry name" value="HTH_LACI_2"/>
    <property type="match status" value="1"/>
</dbReference>
<dbReference type="CDD" id="cd01392">
    <property type="entry name" value="HTH_LacI"/>
    <property type="match status" value="1"/>
</dbReference>
<dbReference type="InterPro" id="IPR000843">
    <property type="entry name" value="HTH_LacI"/>
</dbReference>
<dbReference type="Pfam" id="PF00356">
    <property type="entry name" value="LacI"/>
    <property type="match status" value="1"/>
</dbReference>
<keyword evidence="1" id="KW-0805">Transcription regulation</keyword>
<dbReference type="InterPro" id="IPR028082">
    <property type="entry name" value="Peripla_BP_I"/>
</dbReference>
<evidence type="ECO:0000313" key="5">
    <source>
        <dbReference type="EMBL" id="MFD1834857.1"/>
    </source>
</evidence>
<dbReference type="GO" id="GO:0003677">
    <property type="term" value="F:DNA binding"/>
    <property type="evidence" value="ECO:0007669"/>
    <property type="project" value="UniProtKB-KW"/>
</dbReference>
<evidence type="ECO:0000256" key="2">
    <source>
        <dbReference type="ARBA" id="ARBA00023125"/>
    </source>
</evidence>
<dbReference type="RefSeq" id="WP_343904088.1">
    <property type="nucleotide sequence ID" value="NZ_BAAAIS010000002.1"/>
</dbReference>
<evidence type="ECO:0000313" key="6">
    <source>
        <dbReference type="Proteomes" id="UP001597280"/>
    </source>
</evidence>
<dbReference type="Pfam" id="PF13377">
    <property type="entry name" value="Peripla_BP_3"/>
    <property type="match status" value="1"/>
</dbReference>
<gene>
    <name evidence="5" type="ORF">ACFSDA_07170</name>
</gene>
<organism evidence="5 6">
    <name type="scientific">Brachybacterium rhamnosum</name>
    <dbReference type="NCBI Taxonomy" id="173361"/>
    <lineage>
        <taxon>Bacteria</taxon>
        <taxon>Bacillati</taxon>
        <taxon>Actinomycetota</taxon>
        <taxon>Actinomycetes</taxon>
        <taxon>Micrococcales</taxon>
        <taxon>Dermabacteraceae</taxon>
        <taxon>Brachybacterium</taxon>
    </lineage>
</organism>
<name>A0ABW4PX59_9MICO</name>
<reference evidence="6" key="1">
    <citation type="journal article" date="2019" name="Int. J. Syst. Evol. Microbiol.">
        <title>The Global Catalogue of Microorganisms (GCM) 10K type strain sequencing project: providing services to taxonomists for standard genome sequencing and annotation.</title>
        <authorList>
            <consortium name="The Broad Institute Genomics Platform"/>
            <consortium name="The Broad Institute Genome Sequencing Center for Infectious Disease"/>
            <person name="Wu L."/>
            <person name="Ma J."/>
        </authorList>
    </citation>
    <scope>NUCLEOTIDE SEQUENCE [LARGE SCALE GENOMIC DNA]</scope>
    <source>
        <strain evidence="6">JCM 11650</strain>
    </source>
</reference>
<evidence type="ECO:0000256" key="1">
    <source>
        <dbReference type="ARBA" id="ARBA00023015"/>
    </source>
</evidence>